<organism evidence="4 5">
    <name type="scientific">Serinicoccus hydrothermalis</name>
    <dbReference type="NCBI Taxonomy" id="1758689"/>
    <lineage>
        <taxon>Bacteria</taxon>
        <taxon>Bacillati</taxon>
        <taxon>Actinomycetota</taxon>
        <taxon>Actinomycetes</taxon>
        <taxon>Micrococcales</taxon>
        <taxon>Ornithinimicrobiaceae</taxon>
        <taxon>Serinicoccus</taxon>
    </lineage>
</organism>
<feature type="active site" description="Tele-phosphohistidine intermediate" evidence="1">
    <location>
        <position position="9"/>
    </location>
</feature>
<dbReference type="KEGG" id="serj:SGUI_0321"/>
<dbReference type="RefSeq" id="WP_066635452.1">
    <property type="nucleotide sequence ID" value="NZ_CP014989.1"/>
</dbReference>
<dbReference type="AlphaFoldDB" id="A0A1B1N8F8"/>
<evidence type="ECO:0000256" key="1">
    <source>
        <dbReference type="PIRSR" id="PIRSR613078-1"/>
    </source>
</evidence>
<dbReference type="GO" id="GO:0005737">
    <property type="term" value="C:cytoplasm"/>
    <property type="evidence" value="ECO:0007669"/>
    <property type="project" value="TreeGrafter"/>
</dbReference>
<dbReference type="CDD" id="cd07067">
    <property type="entry name" value="HP_PGM_like"/>
    <property type="match status" value="1"/>
</dbReference>
<dbReference type="SUPFAM" id="SSF53254">
    <property type="entry name" value="Phosphoglycerate mutase-like"/>
    <property type="match status" value="1"/>
</dbReference>
<evidence type="ECO:0000256" key="3">
    <source>
        <dbReference type="SAM" id="MobiDB-lite"/>
    </source>
</evidence>
<feature type="binding site" evidence="2">
    <location>
        <position position="59"/>
    </location>
    <ligand>
        <name>substrate</name>
    </ligand>
</feature>
<evidence type="ECO:0000313" key="5">
    <source>
        <dbReference type="Proteomes" id="UP000092482"/>
    </source>
</evidence>
<proteinExistence type="predicted"/>
<feature type="region of interest" description="Disordered" evidence="3">
    <location>
        <begin position="227"/>
        <end position="255"/>
    </location>
</feature>
<evidence type="ECO:0000256" key="2">
    <source>
        <dbReference type="PIRSR" id="PIRSR613078-2"/>
    </source>
</evidence>
<dbReference type="EMBL" id="CP014989">
    <property type="protein sequence ID" value="ANS77717.1"/>
    <property type="molecule type" value="Genomic_DNA"/>
</dbReference>
<dbReference type="InterPro" id="IPR029033">
    <property type="entry name" value="His_PPase_superfam"/>
</dbReference>
<dbReference type="InterPro" id="IPR050275">
    <property type="entry name" value="PGM_Phosphatase"/>
</dbReference>
<feature type="compositionally biased region" description="Gly residues" evidence="3">
    <location>
        <begin position="234"/>
        <end position="247"/>
    </location>
</feature>
<dbReference type="STRING" id="1758689.SGUI_0321"/>
<dbReference type="PANTHER" id="PTHR48100:SF2">
    <property type="entry name" value="CONSERVED PROTEIN"/>
    <property type="match status" value="1"/>
</dbReference>
<dbReference type="NCBIfam" id="TIGR03848">
    <property type="entry name" value="MSMEG_4193"/>
    <property type="match status" value="1"/>
</dbReference>
<dbReference type="OrthoDB" id="4120859at2"/>
<dbReference type="SMART" id="SM00855">
    <property type="entry name" value="PGAM"/>
    <property type="match status" value="1"/>
</dbReference>
<accession>A0A1B1N8F8</accession>
<name>A0A1B1N8F8_9MICO</name>
<protein>
    <submittedName>
        <fullName evidence="4">Phosphoglycerate mutase</fullName>
    </submittedName>
</protein>
<dbReference type="GO" id="GO:0016791">
    <property type="term" value="F:phosphatase activity"/>
    <property type="evidence" value="ECO:0007669"/>
    <property type="project" value="TreeGrafter"/>
</dbReference>
<dbReference type="InterPro" id="IPR013078">
    <property type="entry name" value="His_Pase_superF_clade-1"/>
</dbReference>
<dbReference type="Proteomes" id="UP000092482">
    <property type="component" value="Chromosome"/>
</dbReference>
<evidence type="ECO:0000313" key="4">
    <source>
        <dbReference type="EMBL" id="ANS77717.1"/>
    </source>
</evidence>
<dbReference type="PANTHER" id="PTHR48100">
    <property type="entry name" value="BROAD-SPECIFICITY PHOSPHATASE YOR283W-RELATED"/>
    <property type="match status" value="1"/>
</dbReference>
<reference evidence="4 5" key="1">
    <citation type="submission" date="2016-03" db="EMBL/GenBank/DDBJ databases">
        <title>Shallow-sea hydrothermal system.</title>
        <authorList>
            <person name="Tang K."/>
        </authorList>
    </citation>
    <scope>NUCLEOTIDE SEQUENCE [LARGE SCALE GENOMIC DNA]</scope>
    <source>
        <strain evidence="4 5">JLT9</strain>
    </source>
</reference>
<feature type="binding site" evidence="2">
    <location>
        <begin position="87"/>
        <end position="90"/>
    </location>
    <ligand>
        <name>substrate</name>
    </ligand>
</feature>
<sequence>MAICVLVRHGRTQANADGVLAGWSPGLGLDETGAEQARRVGARLAATPLAAVVASPLQRCQETAAAVLAAQPADHPVTRHTEEGLGEARYGAWTGRPLKELADEPLWRAVQDEPSSVTFPADDDFAHESMADMSARAVEAIRSWDERIEAEHGPGAVWAAVSHGDVIKAILADALATRLDDFQRIVVDPASISLVHRTPGRPFVLRTNDTGSDPVDLTALVTRVAQQGASGDAEVGGGAGQSAGGAEGRPDDRTT</sequence>
<dbReference type="Pfam" id="PF00300">
    <property type="entry name" value="His_Phos_1"/>
    <property type="match status" value="1"/>
</dbReference>
<feature type="active site" description="Proton donor/acceptor" evidence="1">
    <location>
        <position position="87"/>
    </location>
</feature>
<dbReference type="Gene3D" id="3.40.50.1240">
    <property type="entry name" value="Phosphoglycerate mutase-like"/>
    <property type="match status" value="1"/>
</dbReference>
<gene>
    <name evidence="4" type="ORF">SGUI_0321</name>
</gene>
<dbReference type="InterPro" id="IPR022492">
    <property type="entry name" value="Phosphomutase_MSMEG4193_put"/>
</dbReference>
<keyword evidence="5" id="KW-1185">Reference proteome</keyword>
<feature type="binding site" evidence="2">
    <location>
        <begin position="8"/>
        <end position="15"/>
    </location>
    <ligand>
        <name>substrate</name>
    </ligand>
</feature>